<organism evidence="2 3">
    <name type="scientific">Glycomyces sambucus</name>
    <dbReference type="NCBI Taxonomy" id="380244"/>
    <lineage>
        <taxon>Bacteria</taxon>
        <taxon>Bacillati</taxon>
        <taxon>Actinomycetota</taxon>
        <taxon>Actinomycetes</taxon>
        <taxon>Glycomycetales</taxon>
        <taxon>Glycomycetaceae</taxon>
        <taxon>Glycomyces</taxon>
    </lineage>
</organism>
<feature type="domain" description="Aminoglycoside phosphotransferase" evidence="1">
    <location>
        <begin position="191"/>
        <end position="321"/>
    </location>
</feature>
<dbReference type="Gene3D" id="3.90.1200.10">
    <property type="match status" value="1"/>
</dbReference>
<dbReference type="Pfam" id="PF01636">
    <property type="entry name" value="APH"/>
    <property type="match status" value="1"/>
</dbReference>
<evidence type="ECO:0000259" key="1">
    <source>
        <dbReference type="Pfam" id="PF01636"/>
    </source>
</evidence>
<sequence length="655" mass="73585">MNGPLCDTWLEGGHSSADRLTQQSHPTRYESPGLEYGTCFCSRGCEQSEEINVYIVGKHDAISNGEVRHLITRALLEAVSTEDLSVRILRGGYSDALVALCASSELSPVVLKFGPMEKIEAEHRNRLAYMGEDAWLEEHGLNELFAPVEIEIEHRKVEWSMIAYRYRGGGSFEELKHFNDFEGFIGSYLWSSDRDAAPSDNTVSECFRAMAFTLGADRGITQGGPLQSLAEYVPSVDWEEGVSAVIRTAAAFCPDLNELNGLREWWDENLNGVLFAPVHDRRRLHGDARFANVLVDDVRSEVHLIDFGSGRLGHVFEDFARFELDLLFKSVPKVNGSQEVDRAQLVTAVNFVLRDEVNLGNEELSSRSLKCLRLWRNAMCRSFPQLKHSGGLMMYRWFLLGECLKRTTWVNIDTAVLIFTICALRQYLSDGALDSTWISNAPQSLASQLQCRAAYVPTRGSERLVNNMRNDAKKGALSDHDRRKSAVRLLAETGQSYLSPRGVFSNEVRDVLRDGGRLQVVILNPLLTEYLGLSACYGGSGEDGYQANELLERKTQESIRGYQILEAEFGTAVELRLARFGLAQTILLTSGSSFLEPYFRYARIERERLLFDSFELELEGTGTHSRSLLEETFSFHWAHSDTCVPVKNTKGKHGK</sequence>
<gene>
    <name evidence="2" type="ORF">SAMN05216298_4559</name>
</gene>
<proteinExistence type="predicted"/>
<evidence type="ECO:0000313" key="2">
    <source>
        <dbReference type="EMBL" id="SDL62177.1"/>
    </source>
</evidence>
<name>A0A1G9LK40_9ACTN</name>
<dbReference type="SUPFAM" id="SSF56112">
    <property type="entry name" value="Protein kinase-like (PK-like)"/>
    <property type="match status" value="1"/>
</dbReference>
<dbReference type="AlphaFoldDB" id="A0A1G9LK40"/>
<accession>A0A1G9LK40</accession>
<dbReference type="InterPro" id="IPR011009">
    <property type="entry name" value="Kinase-like_dom_sf"/>
</dbReference>
<protein>
    <submittedName>
        <fullName evidence="2">Phosphotransferase enzyme family protein</fullName>
    </submittedName>
</protein>
<reference evidence="3" key="1">
    <citation type="submission" date="2016-10" db="EMBL/GenBank/DDBJ databases">
        <authorList>
            <person name="Varghese N."/>
            <person name="Submissions S."/>
        </authorList>
    </citation>
    <scope>NUCLEOTIDE SEQUENCE [LARGE SCALE GENOMIC DNA]</scope>
    <source>
        <strain evidence="3">CGMCC 4.3147</strain>
    </source>
</reference>
<evidence type="ECO:0000313" key="3">
    <source>
        <dbReference type="Proteomes" id="UP000198662"/>
    </source>
</evidence>
<dbReference type="GO" id="GO:0016740">
    <property type="term" value="F:transferase activity"/>
    <property type="evidence" value="ECO:0007669"/>
    <property type="project" value="UniProtKB-KW"/>
</dbReference>
<dbReference type="Proteomes" id="UP000198662">
    <property type="component" value="Unassembled WGS sequence"/>
</dbReference>
<dbReference type="EMBL" id="FNGF01000007">
    <property type="protein sequence ID" value="SDL62177.1"/>
    <property type="molecule type" value="Genomic_DNA"/>
</dbReference>
<dbReference type="InterPro" id="IPR002575">
    <property type="entry name" value="Aminoglycoside_PTrfase"/>
</dbReference>
<keyword evidence="3" id="KW-1185">Reference proteome</keyword>
<keyword evidence="2" id="KW-0808">Transferase</keyword>